<dbReference type="Proteomes" id="UP001565471">
    <property type="component" value="Unassembled WGS sequence"/>
</dbReference>
<evidence type="ECO:0000313" key="4">
    <source>
        <dbReference type="Proteomes" id="UP001565471"/>
    </source>
</evidence>
<keyword evidence="4" id="KW-1185">Reference proteome</keyword>
<organism evidence="3 4">
    <name type="scientific">Bradyrhizobium elkanii</name>
    <dbReference type="NCBI Taxonomy" id="29448"/>
    <lineage>
        <taxon>Bacteria</taxon>
        <taxon>Pseudomonadati</taxon>
        <taxon>Pseudomonadota</taxon>
        <taxon>Alphaproteobacteria</taxon>
        <taxon>Hyphomicrobiales</taxon>
        <taxon>Nitrobacteraceae</taxon>
        <taxon>Bradyrhizobium</taxon>
    </lineage>
</organism>
<evidence type="ECO:0000259" key="2">
    <source>
        <dbReference type="Pfam" id="PF02627"/>
    </source>
</evidence>
<dbReference type="EMBL" id="JBGBZA010000002">
    <property type="protein sequence ID" value="MEY9318028.1"/>
    <property type="molecule type" value="Genomic_DNA"/>
</dbReference>
<accession>A0ABV4F3J9</accession>
<sequence>MTRSQRAEETTAIDPPRRTGPWDSTVSELLEWDPIWTRSCVKMTTNPWAREVLPRKLIELVGVALNAACTNLNPEGTRRHIRAALEVGATRDEILMVLKMASVMSIHSCSLGAPILLEEATAAGVNPSKKQAPATPACDKMKAVGQWNAAWDPFFELDPIWTDEFMATGAGIYGSGVFSLKEIELLSVAFDASYTHMYAPGTRRHIKGALKAGATVEEIMEVLKLCVVQGVQACNLGVPILADELERRRIGAEP</sequence>
<dbReference type="SUPFAM" id="SSF69118">
    <property type="entry name" value="AhpD-like"/>
    <property type="match status" value="1"/>
</dbReference>
<gene>
    <name evidence="3" type="ORF">ABIF29_004827</name>
</gene>
<dbReference type="PANTHER" id="PTHR33930:SF2">
    <property type="entry name" value="BLR3452 PROTEIN"/>
    <property type="match status" value="1"/>
</dbReference>
<feature type="region of interest" description="Disordered" evidence="1">
    <location>
        <begin position="1"/>
        <end position="21"/>
    </location>
</feature>
<dbReference type="Gene3D" id="1.20.1290.10">
    <property type="entry name" value="AhpD-like"/>
    <property type="match status" value="1"/>
</dbReference>
<name>A0ABV4F3J9_BRAEL</name>
<proteinExistence type="predicted"/>
<evidence type="ECO:0000256" key="1">
    <source>
        <dbReference type="SAM" id="MobiDB-lite"/>
    </source>
</evidence>
<dbReference type="PANTHER" id="PTHR33930">
    <property type="entry name" value="ALKYL HYDROPEROXIDE REDUCTASE AHPD"/>
    <property type="match status" value="1"/>
</dbReference>
<evidence type="ECO:0000313" key="3">
    <source>
        <dbReference type="EMBL" id="MEY9318028.1"/>
    </source>
</evidence>
<dbReference type="InterPro" id="IPR029032">
    <property type="entry name" value="AhpD-like"/>
</dbReference>
<dbReference type="Pfam" id="PF02627">
    <property type="entry name" value="CMD"/>
    <property type="match status" value="2"/>
</dbReference>
<reference evidence="3 4" key="1">
    <citation type="submission" date="2024-07" db="EMBL/GenBank/DDBJ databases">
        <title>Genomic Encyclopedia of Type Strains, Phase V (KMG-V): Genome sequencing to study the core and pangenomes of soil and plant-associated prokaryotes.</title>
        <authorList>
            <person name="Whitman W."/>
        </authorList>
    </citation>
    <scope>NUCLEOTIDE SEQUENCE [LARGE SCALE GENOMIC DNA]</scope>
    <source>
        <strain evidence="3 4">USDA 415</strain>
    </source>
</reference>
<feature type="domain" description="Carboxymuconolactone decarboxylase-like" evidence="2">
    <location>
        <begin position="48"/>
        <end position="104"/>
    </location>
</feature>
<feature type="domain" description="Carboxymuconolactone decarboxylase-like" evidence="2">
    <location>
        <begin position="165"/>
        <end position="227"/>
    </location>
</feature>
<protein>
    <submittedName>
        <fullName evidence="3">Alkylhydroperoxidase/carboxymuconolactone decarboxylase family protein YurZ</fullName>
    </submittedName>
</protein>
<comment type="caution">
    <text evidence="3">The sequence shown here is derived from an EMBL/GenBank/DDBJ whole genome shotgun (WGS) entry which is preliminary data.</text>
</comment>
<dbReference type="InterPro" id="IPR003779">
    <property type="entry name" value="CMD-like"/>
</dbReference>